<comment type="caution">
    <text evidence="1">The sequence shown here is derived from an EMBL/GenBank/DDBJ whole genome shotgun (WGS) entry which is preliminary data.</text>
</comment>
<dbReference type="EMBL" id="PEVG01000002">
    <property type="protein sequence ID" value="PIU99800.1"/>
    <property type="molecule type" value="Genomic_DNA"/>
</dbReference>
<sequence>MMLRCPLFRNNGNFPSRFTCDGANVNPPLIIEDVSRDAKSLVLIVEDPDATGGLVFTHWIIWNIPPDIIEIPEGQLPREAKEGRNDFGEEKYGGPCPPRNARPHRYVFKLYALNIALDLHSSSEKHKVEQAMEGHILEYTTLTAMYGRVT</sequence>
<dbReference type="InterPro" id="IPR005247">
    <property type="entry name" value="YbhB_YbcL/LppC-like"/>
</dbReference>
<name>A0A2M7B9M8_9BACT</name>
<dbReference type="NCBIfam" id="TIGR00481">
    <property type="entry name" value="YbhB/YbcL family Raf kinase inhibitor-like protein"/>
    <property type="match status" value="1"/>
</dbReference>
<reference evidence="2" key="1">
    <citation type="submission" date="2017-09" db="EMBL/GenBank/DDBJ databases">
        <title>Depth-based differentiation of microbial function through sediment-hosted aquifers and enrichment of novel symbionts in the deep terrestrial subsurface.</title>
        <authorList>
            <person name="Probst A.J."/>
            <person name="Ladd B."/>
            <person name="Jarett J.K."/>
            <person name="Geller-Mcgrath D.E."/>
            <person name="Sieber C.M.K."/>
            <person name="Emerson J.B."/>
            <person name="Anantharaman K."/>
            <person name="Thomas B.C."/>
            <person name="Malmstrom R."/>
            <person name="Stieglmeier M."/>
            <person name="Klingl A."/>
            <person name="Woyke T."/>
            <person name="Ryan C.M."/>
            <person name="Banfield J.F."/>
        </authorList>
    </citation>
    <scope>NUCLEOTIDE SEQUENCE [LARGE SCALE GENOMIC DNA]</scope>
</reference>
<dbReference type="PANTHER" id="PTHR30289">
    <property type="entry name" value="UNCHARACTERIZED PROTEIN YBCL-RELATED"/>
    <property type="match status" value="1"/>
</dbReference>
<dbReference type="PANTHER" id="PTHR30289:SF1">
    <property type="entry name" value="PEBP (PHOSPHATIDYLETHANOLAMINE-BINDING PROTEIN) FAMILY PROTEIN"/>
    <property type="match status" value="1"/>
</dbReference>
<evidence type="ECO:0000313" key="1">
    <source>
        <dbReference type="EMBL" id="PIU99800.1"/>
    </source>
</evidence>
<dbReference type="Pfam" id="PF01161">
    <property type="entry name" value="PBP"/>
    <property type="match status" value="1"/>
</dbReference>
<accession>A0A2M7B9M8</accession>
<organism evidence="1 2">
    <name type="scientific">Candidatus Tagabacteria bacterium CG03_land_8_20_14_0_80_41_22</name>
    <dbReference type="NCBI Taxonomy" id="1975020"/>
    <lineage>
        <taxon>Bacteria</taxon>
        <taxon>Candidatus Tagaibacteriota</taxon>
    </lineage>
</organism>
<dbReference type="CDD" id="cd00865">
    <property type="entry name" value="PEBP_bact_arch"/>
    <property type="match status" value="1"/>
</dbReference>
<dbReference type="Proteomes" id="UP000228561">
    <property type="component" value="Unassembled WGS sequence"/>
</dbReference>
<protein>
    <submittedName>
        <fullName evidence="1">YbhB/YbcL family Raf kinase inhibitor-like protein</fullName>
    </submittedName>
</protein>
<proteinExistence type="predicted"/>
<dbReference type="SUPFAM" id="SSF49777">
    <property type="entry name" value="PEBP-like"/>
    <property type="match status" value="1"/>
</dbReference>
<dbReference type="InterPro" id="IPR036610">
    <property type="entry name" value="PEBP-like_sf"/>
</dbReference>
<evidence type="ECO:0000313" key="2">
    <source>
        <dbReference type="Proteomes" id="UP000228561"/>
    </source>
</evidence>
<dbReference type="InterPro" id="IPR008914">
    <property type="entry name" value="PEBP"/>
</dbReference>
<gene>
    <name evidence="1" type="ORF">COS58_00080</name>
</gene>
<dbReference type="AlphaFoldDB" id="A0A2M7B9M8"/>
<dbReference type="Gene3D" id="3.90.280.10">
    <property type="entry name" value="PEBP-like"/>
    <property type="match status" value="1"/>
</dbReference>